<keyword evidence="14" id="KW-1185">Reference proteome</keyword>
<keyword evidence="9 11" id="KW-0472">Membrane</keyword>
<evidence type="ECO:0000259" key="12">
    <source>
        <dbReference type="Pfam" id="PF00912"/>
    </source>
</evidence>
<dbReference type="PANTHER" id="PTHR30400">
    <property type="entry name" value="MONOFUNCTIONAL BIOSYNTHETIC PEPTIDOGLYCAN TRANSGLYCOSYLASE"/>
    <property type="match status" value="1"/>
</dbReference>
<evidence type="ECO:0000313" key="13">
    <source>
        <dbReference type="EMBL" id="NKG20469.1"/>
    </source>
</evidence>
<dbReference type="Gene3D" id="1.10.3810.10">
    <property type="entry name" value="Biosynthetic peptidoglycan transglycosylase-like"/>
    <property type="match status" value="1"/>
</dbReference>
<evidence type="ECO:0000256" key="2">
    <source>
        <dbReference type="ARBA" id="ARBA00022519"/>
    </source>
</evidence>
<evidence type="ECO:0000256" key="3">
    <source>
        <dbReference type="ARBA" id="ARBA00022676"/>
    </source>
</evidence>
<evidence type="ECO:0000313" key="14">
    <source>
        <dbReference type="Proteomes" id="UP000746595"/>
    </source>
</evidence>
<dbReference type="InterPro" id="IPR036950">
    <property type="entry name" value="PBP_transglycosylase"/>
</dbReference>
<feature type="transmembrane region" description="Helical" evidence="11">
    <location>
        <begin position="50"/>
        <end position="75"/>
    </location>
</feature>
<evidence type="ECO:0000256" key="4">
    <source>
        <dbReference type="ARBA" id="ARBA00022679"/>
    </source>
</evidence>
<feature type="domain" description="Glycosyl transferase family 51" evidence="12">
    <location>
        <begin position="94"/>
        <end position="237"/>
    </location>
</feature>
<keyword evidence="7" id="KW-0573">Peptidoglycan synthesis</keyword>
<dbReference type="Proteomes" id="UP000746595">
    <property type="component" value="Unassembled WGS sequence"/>
</dbReference>
<evidence type="ECO:0000256" key="9">
    <source>
        <dbReference type="ARBA" id="ARBA00023136"/>
    </source>
</evidence>
<keyword evidence="1" id="KW-1003">Cell membrane</keyword>
<keyword evidence="8 11" id="KW-1133">Transmembrane helix</keyword>
<dbReference type="Pfam" id="PF00912">
    <property type="entry name" value="Transgly"/>
    <property type="match status" value="1"/>
</dbReference>
<dbReference type="SUPFAM" id="SSF53955">
    <property type="entry name" value="Lysozyme-like"/>
    <property type="match status" value="1"/>
</dbReference>
<comment type="caution">
    <text evidence="13">The sequence shown here is derived from an EMBL/GenBank/DDBJ whole genome shotgun (WGS) entry which is preliminary data.</text>
</comment>
<evidence type="ECO:0000256" key="8">
    <source>
        <dbReference type="ARBA" id="ARBA00022989"/>
    </source>
</evidence>
<dbReference type="InterPro" id="IPR001264">
    <property type="entry name" value="Glyco_trans_51"/>
</dbReference>
<evidence type="ECO:0000256" key="5">
    <source>
        <dbReference type="ARBA" id="ARBA00022692"/>
    </source>
</evidence>
<dbReference type="InterPro" id="IPR011812">
    <property type="entry name" value="Pep_trsgly"/>
</dbReference>
<keyword evidence="5 11" id="KW-0812">Transmembrane</keyword>
<dbReference type="RefSeq" id="WP_168151350.1">
    <property type="nucleotide sequence ID" value="NZ_JAAWVT010000002.1"/>
</dbReference>
<keyword evidence="2" id="KW-0997">Cell inner membrane</keyword>
<keyword evidence="4" id="KW-0808">Transferase</keyword>
<accession>A0ABX1G3D7</accession>
<keyword evidence="6" id="KW-0133">Cell shape</keyword>
<evidence type="ECO:0000256" key="11">
    <source>
        <dbReference type="SAM" id="Phobius"/>
    </source>
</evidence>
<name>A0ABX1G3D7_9MICC</name>
<evidence type="ECO:0000256" key="6">
    <source>
        <dbReference type="ARBA" id="ARBA00022960"/>
    </source>
</evidence>
<dbReference type="InterPro" id="IPR023346">
    <property type="entry name" value="Lysozyme-like_dom_sf"/>
</dbReference>
<keyword evidence="3" id="KW-0328">Glycosyltransferase</keyword>
<protein>
    <submittedName>
        <fullName evidence="13">Transglycosylase</fullName>
    </submittedName>
</protein>
<dbReference type="PANTHER" id="PTHR30400:SF0">
    <property type="entry name" value="BIOSYNTHETIC PEPTIDOGLYCAN TRANSGLYCOSYLASE"/>
    <property type="match status" value="1"/>
</dbReference>
<organism evidence="13 14">
    <name type="scientific">Paeniglutamicibacter terrestris</name>
    <dbReference type="NCBI Taxonomy" id="2723403"/>
    <lineage>
        <taxon>Bacteria</taxon>
        <taxon>Bacillati</taxon>
        <taxon>Actinomycetota</taxon>
        <taxon>Actinomycetes</taxon>
        <taxon>Micrococcales</taxon>
        <taxon>Micrococcaceae</taxon>
        <taxon>Paeniglutamicibacter</taxon>
    </lineage>
</organism>
<evidence type="ECO:0000256" key="1">
    <source>
        <dbReference type="ARBA" id="ARBA00022475"/>
    </source>
</evidence>
<proteinExistence type="predicted"/>
<reference evidence="13 14" key="1">
    <citation type="submission" date="2020-04" db="EMBL/GenBank/DDBJ databases">
        <title>Paeniglutamicibacter sp. ANT13_2, a novel actinomycete isolated from sediment in Antarctica.</title>
        <authorList>
            <person name="Sakdapetsiri C."/>
            <person name="Pinyakong O."/>
        </authorList>
    </citation>
    <scope>NUCLEOTIDE SEQUENCE [LARGE SCALE GENOMIC DNA]</scope>
    <source>
        <strain evidence="13 14">ANT13_2</strain>
    </source>
</reference>
<keyword evidence="10" id="KW-0961">Cell wall biogenesis/degradation</keyword>
<sequence>MRASENDASQPVADLLIHQTQTQPWDPERTALLLPEPEPEPRRRHPVARLVATTFKTLIAMLVITELVAVSFIWFTPTRTSFMLQNQSGPIAYQFVSLDHISRYMIAATIAHEDEDLGSRMGAFSFTEFRARAVAHIDGGEDPSGSTIPQQLVKNIFLWPGQSGFRKGLEAVLATQYSLTLSDQRIMELYLNYAQFGPRLYGICAASWYYFGTPPYFMNEYQAAQLMGVLPLPSKVERAPGGGILLDSRAHPGAWNLVNGAANVHVPRQIAGMGGWKSAVGTIGISDSASDYADERLPGASAHNVACTSYPEDVVDLLREQGVEFDSQSMKITKDL</sequence>
<evidence type="ECO:0000256" key="7">
    <source>
        <dbReference type="ARBA" id="ARBA00022984"/>
    </source>
</evidence>
<gene>
    <name evidence="13" type="ORF">HED64_07050</name>
</gene>
<dbReference type="EMBL" id="JAAWVT010000002">
    <property type="protein sequence ID" value="NKG20469.1"/>
    <property type="molecule type" value="Genomic_DNA"/>
</dbReference>
<evidence type="ECO:0000256" key="10">
    <source>
        <dbReference type="ARBA" id="ARBA00023316"/>
    </source>
</evidence>